<dbReference type="InterPro" id="IPR023572">
    <property type="entry name" value="Archease_dom"/>
</dbReference>
<dbReference type="Gene3D" id="3.55.10.10">
    <property type="entry name" value="Archease domain"/>
    <property type="match status" value="1"/>
</dbReference>
<keyword evidence="3" id="KW-0479">Metal-binding</keyword>
<comment type="caution">
    <text evidence="6">The sequence shown here is derived from an EMBL/GenBank/DDBJ whole genome shotgun (WGS) entry which is preliminary data.</text>
</comment>
<keyword evidence="4" id="KW-0106">Calcium</keyword>
<dbReference type="PANTHER" id="PTHR12682:SF11">
    <property type="entry name" value="PROTEIN ARCHEASE"/>
    <property type="match status" value="1"/>
</dbReference>
<name>A0A7C3DFM5_MEIRU</name>
<dbReference type="PANTHER" id="PTHR12682">
    <property type="entry name" value="ARCHEASE"/>
    <property type="match status" value="1"/>
</dbReference>
<dbReference type="GO" id="GO:0008033">
    <property type="term" value="P:tRNA processing"/>
    <property type="evidence" value="ECO:0007669"/>
    <property type="project" value="UniProtKB-KW"/>
</dbReference>
<dbReference type="EMBL" id="DSWI01000012">
    <property type="protein sequence ID" value="HFG20230.1"/>
    <property type="molecule type" value="Genomic_DNA"/>
</dbReference>
<evidence type="ECO:0000256" key="1">
    <source>
        <dbReference type="ARBA" id="ARBA00007963"/>
    </source>
</evidence>
<comment type="similarity">
    <text evidence="1">Belongs to the archease family.</text>
</comment>
<evidence type="ECO:0000256" key="2">
    <source>
        <dbReference type="ARBA" id="ARBA00022694"/>
    </source>
</evidence>
<dbReference type="AlphaFoldDB" id="A0A7C3DFM5"/>
<organism evidence="6">
    <name type="scientific">Meiothermus ruber</name>
    <dbReference type="NCBI Taxonomy" id="277"/>
    <lineage>
        <taxon>Bacteria</taxon>
        <taxon>Thermotogati</taxon>
        <taxon>Deinococcota</taxon>
        <taxon>Deinococci</taxon>
        <taxon>Thermales</taxon>
        <taxon>Thermaceae</taxon>
        <taxon>Meiothermus</taxon>
    </lineage>
</organism>
<reference evidence="6" key="1">
    <citation type="journal article" date="2020" name="mSystems">
        <title>Genome- and Community-Level Interaction Insights into Carbon Utilization and Element Cycling Functions of Hydrothermarchaeota in Hydrothermal Sediment.</title>
        <authorList>
            <person name="Zhou Z."/>
            <person name="Liu Y."/>
            <person name="Xu W."/>
            <person name="Pan J."/>
            <person name="Luo Z.H."/>
            <person name="Li M."/>
        </authorList>
    </citation>
    <scope>NUCLEOTIDE SEQUENCE [LARGE SCALE GENOMIC DNA]</scope>
    <source>
        <strain evidence="6">SpSt-524</strain>
    </source>
</reference>
<dbReference type="SUPFAM" id="SSF69819">
    <property type="entry name" value="MTH1598-like"/>
    <property type="match status" value="1"/>
</dbReference>
<feature type="domain" description="Archease" evidence="5">
    <location>
        <begin position="8"/>
        <end position="148"/>
    </location>
</feature>
<evidence type="ECO:0000313" key="6">
    <source>
        <dbReference type="EMBL" id="HFG20230.1"/>
    </source>
</evidence>
<dbReference type="GO" id="GO:0046872">
    <property type="term" value="F:metal ion binding"/>
    <property type="evidence" value="ECO:0007669"/>
    <property type="project" value="UniProtKB-KW"/>
</dbReference>
<dbReference type="InterPro" id="IPR036820">
    <property type="entry name" value="Archease_dom_sf"/>
</dbReference>
<evidence type="ECO:0000256" key="4">
    <source>
        <dbReference type="ARBA" id="ARBA00022837"/>
    </source>
</evidence>
<dbReference type="Pfam" id="PF01951">
    <property type="entry name" value="Archease"/>
    <property type="match status" value="1"/>
</dbReference>
<evidence type="ECO:0000259" key="5">
    <source>
        <dbReference type="Pfam" id="PF01951"/>
    </source>
</evidence>
<accession>A0A7C3DFM5</accession>
<dbReference type="RefSeq" id="WP_409659107.1">
    <property type="nucleotide sequence ID" value="NZ_JBKBUW010000091.1"/>
</dbReference>
<sequence length="148" mass="16410">MTKAQGRWEHFYHQADIGVRGIGPTLDEAFEQAGLALTAVVTNPALVRPAQPIEIECEAPRASLLLVDFLNRLVYEMATRRMLFSQFEVHISPPDLGGALSLHALAWGEPVDPARHQPAVEVKGATYCELEVRQNHEGEWVVQCVVDV</sequence>
<evidence type="ECO:0000256" key="3">
    <source>
        <dbReference type="ARBA" id="ARBA00022723"/>
    </source>
</evidence>
<dbReference type="InterPro" id="IPR002804">
    <property type="entry name" value="Archease"/>
</dbReference>
<keyword evidence="2" id="KW-0819">tRNA processing</keyword>
<gene>
    <name evidence="6" type="ORF">ENS82_05835</name>
</gene>
<proteinExistence type="inferred from homology"/>
<protein>
    <submittedName>
        <fullName evidence="6">Archease</fullName>
    </submittedName>
</protein>